<protein>
    <submittedName>
        <fullName evidence="1">Uncharacterized protein</fullName>
    </submittedName>
</protein>
<accession>A0A2U0U4R3</accession>
<dbReference type="EMBL" id="QENY01000015">
    <property type="protein sequence ID" value="PVX51679.1"/>
    <property type="molecule type" value="Genomic_DNA"/>
</dbReference>
<organism evidence="1 2">
    <name type="scientific">Hallella colorans</name>
    <dbReference type="NCBI Taxonomy" id="1703337"/>
    <lineage>
        <taxon>Bacteria</taxon>
        <taxon>Pseudomonadati</taxon>
        <taxon>Bacteroidota</taxon>
        <taxon>Bacteroidia</taxon>
        <taxon>Bacteroidales</taxon>
        <taxon>Prevotellaceae</taxon>
        <taxon>Hallella</taxon>
    </lineage>
</organism>
<evidence type="ECO:0000313" key="1">
    <source>
        <dbReference type="EMBL" id="PVX51679.1"/>
    </source>
</evidence>
<comment type="caution">
    <text evidence="1">The sequence shown here is derived from an EMBL/GenBank/DDBJ whole genome shotgun (WGS) entry which is preliminary data.</text>
</comment>
<sequence length="48" mass="5587">MRECHTKLLGMALTQIEKNRLSGISTFLKKSNKKHFRQLQIAKQGLFI</sequence>
<reference evidence="1 2" key="1">
    <citation type="submission" date="2018-05" db="EMBL/GenBank/DDBJ databases">
        <title>Genomic Encyclopedia of Type Strains, Phase IV (KMG-IV): sequencing the most valuable type-strain genomes for metagenomic binning, comparative biology and taxonomic classification.</title>
        <authorList>
            <person name="Goeker M."/>
        </authorList>
    </citation>
    <scope>NUCLEOTIDE SEQUENCE [LARGE SCALE GENOMIC DNA]</scope>
    <source>
        <strain evidence="1 2">DSM 100333</strain>
    </source>
</reference>
<keyword evidence="2" id="KW-1185">Reference proteome</keyword>
<name>A0A2U0U4R3_9BACT</name>
<gene>
    <name evidence="1" type="ORF">C7379_11531</name>
</gene>
<dbReference type="Proteomes" id="UP000245870">
    <property type="component" value="Unassembled WGS sequence"/>
</dbReference>
<proteinExistence type="predicted"/>
<evidence type="ECO:0000313" key="2">
    <source>
        <dbReference type="Proteomes" id="UP000245870"/>
    </source>
</evidence>
<dbReference type="AlphaFoldDB" id="A0A2U0U4R3"/>